<feature type="region of interest" description="Disordered" evidence="2">
    <location>
        <begin position="306"/>
        <end position="377"/>
    </location>
</feature>
<dbReference type="InterPro" id="IPR011333">
    <property type="entry name" value="SKP1/BTB/POZ_sf"/>
</dbReference>
<proteinExistence type="predicted"/>
<evidence type="ECO:0000313" key="5">
    <source>
        <dbReference type="Proteomes" id="UP000472260"/>
    </source>
</evidence>
<keyword evidence="5" id="KW-1185">Reference proteome</keyword>
<dbReference type="Gene3D" id="3.30.710.10">
    <property type="entry name" value="Potassium Channel Kv1.1, Chain A"/>
    <property type="match status" value="1"/>
</dbReference>
<dbReference type="InterPro" id="IPR042915">
    <property type="entry name" value="BTBD18"/>
</dbReference>
<feature type="compositionally biased region" description="Polar residues" evidence="2">
    <location>
        <begin position="627"/>
        <end position="638"/>
    </location>
</feature>
<feature type="compositionally biased region" description="Polar residues" evidence="2">
    <location>
        <begin position="669"/>
        <end position="682"/>
    </location>
</feature>
<feature type="region of interest" description="Disordered" evidence="2">
    <location>
        <begin position="788"/>
        <end position="827"/>
    </location>
</feature>
<protein>
    <submittedName>
        <fullName evidence="4">Uncharacterized LOC107674188</fullName>
    </submittedName>
</protein>
<dbReference type="SUPFAM" id="SSF54695">
    <property type="entry name" value="POZ domain"/>
    <property type="match status" value="1"/>
</dbReference>
<feature type="compositionally biased region" description="Low complexity" evidence="2">
    <location>
        <begin position="325"/>
        <end position="334"/>
    </location>
</feature>
<name>A0A671S1R0_9TELE</name>
<feature type="compositionally biased region" description="Polar residues" evidence="2">
    <location>
        <begin position="818"/>
        <end position="827"/>
    </location>
</feature>
<feature type="compositionally biased region" description="Basic residues" evidence="2">
    <location>
        <begin position="649"/>
        <end position="664"/>
    </location>
</feature>
<evidence type="ECO:0000256" key="1">
    <source>
        <dbReference type="SAM" id="Coils"/>
    </source>
</evidence>
<gene>
    <name evidence="4" type="primary">LOC107674188</name>
</gene>
<dbReference type="PANTHER" id="PTHR47639:SF1">
    <property type="entry name" value="BTB_POZ DOMAIN-CONTAINING PROTEIN 18"/>
    <property type="match status" value="1"/>
</dbReference>
<feature type="compositionally biased region" description="Polar residues" evidence="2">
    <location>
        <begin position="335"/>
        <end position="344"/>
    </location>
</feature>
<sequence length="1289" mass="142147">MLQYQHPDFALFLLGELQKQQQGSIFCDTLIQTDGVCVPAHSCVLAALSPVLSRVLSTSPAPHAGQNRLLSLEAVGSRVLLKLVKFLYTGEMEIKSQSEYEEVMAAAFRLGLKNLFEKKRVCVERGVADVGRCWREIGVQTEDVNSQEGEIVSEPLRIQSSAHPVRSVQPCGLLESDLPSLSLFDEASPIRGFNCTSNATVPSHAVVTEVSLSNHHKTKPKKRWEMAKRESQLKKLTQQQINISGKNFRKLLEADNRQKSATAEQKEAKLDQLKLKIKLRRSGACWESNLLVSVQGESEKQLEEVKERGLRSQSCPPVLPGQGLGTLTPPTDLTISPSNSSTHASSDKCLHTPHHISVSSPLDIPKLSSSPPQADESDEHIAKMLDDMLMGLNILPLMPIDRNLDEQDQLGLLQDPKGQQRAQGACLYVQSCEPEMKESDVSKKAVPVGSPGQRDKDHSGFQNQSRSNTFELLAQSPGQDDLNNDKNLATVARNSTPSLVEDLFLTPKATAALAYPSPAAGQMPSLGMTSILDDGPDFKLLRCLSPLESDKGDSDVPTQEISHRQDLETQNLPLWLSESPLKLDFPLSSMIDSSYPHPQPDLIACQNRSCSDLSENQELNTSFLQDDLMSGSSSNTIQHDVKDASEHPKQRRTRRQRIATHKSKVNGDTECQNLENQDQVQPHSEKVKPSTSNARRVSTRIINANRKVAAGVKRKRDISSPLSKKMPRTVNKKYEDVLPKPKDTGIVKRGRGRPPGSKNTSVDPQKYLCNNAEKLPTSGQDYCEVKKTTTDSEIEQGNKQEPNTQQEKDSTEMEEADVNSNLAQTTPNSHLKYAVQAKGPSILDQIFHQTLPTVESLACRSSPNIDQQLTSSLRDTSFRLQKFRGEKSEDENSKLVMNSSELIEKGICGKKKAETSMLRNEKEDMEVSDNQVGSPLSCGDMPENVKYSVKDGETATEVTATVLQNSDSQNEMGKDIWDQMTEVSVPLTAEEDIMKEIMMPADDIDGADHAMSPTKKDCVVSSNELTVIEGIERNFCMNPDSTPDEQNSEATVSNECSFELTSDMDKDVQAAHGVNTQEDSWVADCLEKEEDSGRSKEVQMIEETMEGEETEFLRANEFVEENALLASEDGCGETTNGLDDDEIDVEGDQYSVEMIDGRTLLEEDELSKGQIASAKTADDASNRALKLRNTQEIIGRDAPSVQTEVSLHSPKVCSEGILTVMSNSESGDDCHLDEDDIEVDVVEESVEDLLGLLAARQVVTLPTEGLMDQEDELDATEEEEVDVTGEETE</sequence>
<feature type="region of interest" description="Disordered" evidence="2">
    <location>
        <begin position="627"/>
        <end position="695"/>
    </location>
</feature>
<feature type="region of interest" description="Disordered" evidence="2">
    <location>
        <begin position="1264"/>
        <end position="1289"/>
    </location>
</feature>
<accession>A0A671S1R0</accession>
<feature type="compositionally biased region" description="Acidic residues" evidence="2">
    <location>
        <begin position="1267"/>
        <end position="1289"/>
    </location>
</feature>
<feature type="compositionally biased region" description="Polar residues" evidence="2">
    <location>
        <begin position="795"/>
        <end position="805"/>
    </location>
</feature>
<reference evidence="4" key="1">
    <citation type="submission" date="2025-08" db="UniProtKB">
        <authorList>
            <consortium name="Ensembl"/>
        </authorList>
    </citation>
    <scope>IDENTIFICATION</scope>
</reference>
<dbReference type="Ensembl" id="ENSSANT00000095531.1">
    <property type="protein sequence ID" value="ENSSANP00000089928.1"/>
    <property type="gene ID" value="ENSSANG00000044488.1"/>
</dbReference>
<keyword evidence="1" id="KW-0175">Coiled coil</keyword>
<evidence type="ECO:0000313" key="4">
    <source>
        <dbReference type="Ensembl" id="ENSSANP00000089928.1"/>
    </source>
</evidence>
<dbReference type="PROSITE" id="PS50097">
    <property type="entry name" value="BTB"/>
    <property type="match status" value="1"/>
</dbReference>
<dbReference type="GO" id="GO:0032968">
    <property type="term" value="P:positive regulation of transcription elongation by RNA polymerase II"/>
    <property type="evidence" value="ECO:0007669"/>
    <property type="project" value="InterPro"/>
</dbReference>
<evidence type="ECO:0000256" key="2">
    <source>
        <dbReference type="SAM" id="MobiDB-lite"/>
    </source>
</evidence>
<reference evidence="4" key="2">
    <citation type="submission" date="2025-09" db="UniProtKB">
        <authorList>
            <consortium name="Ensembl"/>
        </authorList>
    </citation>
    <scope>IDENTIFICATION</scope>
</reference>
<feature type="region of interest" description="Disordered" evidence="2">
    <location>
        <begin position="437"/>
        <end position="464"/>
    </location>
</feature>
<dbReference type="SMART" id="SM00225">
    <property type="entry name" value="BTB"/>
    <property type="match status" value="1"/>
</dbReference>
<dbReference type="PANTHER" id="PTHR47639">
    <property type="entry name" value="BTB/POZ DOMAIN-CONTAINING PROTEIN 18"/>
    <property type="match status" value="1"/>
</dbReference>
<feature type="domain" description="BTB" evidence="3">
    <location>
        <begin position="27"/>
        <end position="96"/>
    </location>
</feature>
<feature type="region of interest" description="Disordered" evidence="2">
    <location>
        <begin position="920"/>
        <end position="942"/>
    </location>
</feature>
<evidence type="ECO:0000259" key="3">
    <source>
        <dbReference type="PROSITE" id="PS50097"/>
    </source>
</evidence>
<feature type="region of interest" description="Disordered" evidence="2">
    <location>
        <begin position="739"/>
        <end position="766"/>
    </location>
</feature>
<feature type="compositionally biased region" description="Basic and acidic residues" evidence="2">
    <location>
        <begin position="639"/>
        <end position="648"/>
    </location>
</feature>
<organism evidence="4 5">
    <name type="scientific">Sinocyclocheilus anshuiensis</name>
    <dbReference type="NCBI Taxonomy" id="1608454"/>
    <lineage>
        <taxon>Eukaryota</taxon>
        <taxon>Metazoa</taxon>
        <taxon>Chordata</taxon>
        <taxon>Craniata</taxon>
        <taxon>Vertebrata</taxon>
        <taxon>Euteleostomi</taxon>
        <taxon>Actinopterygii</taxon>
        <taxon>Neopterygii</taxon>
        <taxon>Teleostei</taxon>
        <taxon>Ostariophysi</taxon>
        <taxon>Cypriniformes</taxon>
        <taxon>Cyprinidae</taxon>
        <taxon>Cyprininae</taxon>
        <taxon>Sinocyclocheilus</taxon>
    </lineage>
</organism>
<dbReference type="InterPro" id="IPR000210">
    <property type="entry name" value="BTB/POZ_dom"/>
</dbReference>
<feature type="coiled-coil region" evidence="1">
    <location>
        <begin position="249"/>
        <end position="276"/>
    </location>
</feature>
<dbReference type="Proteomes" id="UP000472260">
    <property type="component" value="Unassembled WGS sequence"/>
</dbReference>
<dbReference type="Pfam" id="PF00651">
    <property type="entry name" value="BTB"/>
    <property type="match status" value="1"/>
</dbReference>